<keyword evidence="3" id="KW-0479">Metal-binding</keyword>
<comment type="similarity">
    <text evidence="1 7">Belongs to the UPF0758 family.</text>
</comment>
<evidence type="ECO:0000256" key="1">
    <source>
        <dbReference type="ARBA" id="ARBA00010243"/>
    </source>
</evidence>
<dbReference type="SUPFAM" id="SSF47781">
    <property type="entry name" value="RuvA domain 2-like"/>
    <property type="match status" value="1"/>
</dbReference>
<proteinExistence type="inferred from homology"/>
<dbReference type="InterPro" id="IPR037518">
    <property type="entry name" value="MPN"/>
</dbReference>
<evidence type="ECO:0000313" key="11">
    <source>
        <dbReference type="Proteomes" id="UP000199488"/>
    </source>
</evidence>
<feature type="compositionally biased region" description="Basic and acidic residues" evidence="8">
    <location>
        <begin position="13"/>
        <end position="23"/>
    </location>
</feature>
<dbReference type="Pfam" id="PF20582">
    <property type="entry name" value="UPF0758_N"/>
    <property type="match status" value="1"/>
</dbReference>
<sequence>MKTTASSAGTELFRPREKMEQKGAESLTEQELLAVLLRTGTKQAPVLDLAAQVMERFDALPLLKEATREELMEIPGIGKTKALELQAALELGKRIFRYSYPDRYVVRSPEDAAEYMMEDLRFLQQEHFVVLCLNTKNQIIHKQTLFIGSLNSSIVHPRELFKEALRRSAASIICLHNHPSGDPAPSSEDIQVTKRVAECGRLLGIELLDHVIVGDQCFESMKEQGFM</sequence>
<keyword evidence="5" id="KW-0862">Zinc</keyword>
<dbReference type="EMBL" id="FNNC01000004">
    <property type="protein sequence ID" value="SDW67888.1"/>
    <property type="molecule type" value="Genomic_DNA"/>
</dbReference>
<name>A0A1H2VHY5_9BACI</name>
<evidence type="ECO:0000256" key="6">
    <source>
        <dbReference type="ARBA" id="ARBA00023049"/>
    </source>
</evidence>
<dbReference type="CDD" id="cd08071">
    <property type="entry name" value="MPN_DUF2466"/>
    <property type="match status" value="1"/>
</dbReference>
<evidence type="ECO:0000256" key="5">
    <source>
        <dbReference type="ARBA" id="ARBA00022833"/>
    </source>
</evidence>
<dbReference type="Proteomes" id="UP000199488">
    <property type="component" value="Unassembled WGS sequence"/>
</dbReference>
<organism evidence="10 11">
    <name type="scientific">Marinococcus luteus</name>
    <dbReference type="NCBI Taxonomy" id="1122204"/>
    <lineage>
        <taxon>Bacteria</taxon>
        <taxon>Bacillati</taxon>
        <taxon>Bacillota</taxon>
        <taxon>Bacilli</taxon>
        <taxon>Bacillales</taxon>
        <taxon>Bacillaceae</taxon>
        <taxon>Marinococcus</taxon>
    </lineage>
</organism>
<evidence type="ECO:0000259" key="9">
    <source>
        <dbReference type="PROSITE" id="PS50249"/>
    </source>
</evidence>
<dbReference type="Pfam" id="PF04002">
    <property type="entry name" value="RadC"/>
    <property type="match status" value="1"/>
</dbReference>
<dbReference type="PROSITE" id="PS50249">
    <property type="entry name" value="MPN"/>
    <property type="match status" value="1"/>
</dbReference>
<evidence type="ECO:0000256" key="8">
    <source>
        <dbReference type="SAM" id="MobiDB-lite"/>
    </source>
</evidence>
<dbReference type="NCBIfam" id="TIGR00608">
    <property type="entry name" value="radc"/>
    <property type="match status" value="1"/>
</dbReference>
<feature type="domain" description="MPN" evidence="9">
    <location>
        <begin position="105"/>
        <end position="227"/>
    </location>
</feature>
<dbReference type="PROSITE" id="PS01302">
    <property type="entry name" value="UPF0758"/>
    <property type="match status" value="1"/>
</dbReference>
<evidence type="ECO:0000256" key="3">
    <source>
        <dbReference type="ARBA" id="ARBA00022723"/>
    </source>
</evidence>
<dbReference type="PANTHER" id="PTHR30471:SF3">
    <property type="entry name" value="UPF0758 PROTEIN YEES-RELATED"/>
    <property type="match status" value="1"/>
</dbReference>
<dbReference type="Gene3D" id="3.40.140.10">
    <property type="entry name" value="Cytidine Deaminase, domain 2"/>
    <property type="match status" value="1"/>
</dbReference>
<evidence type="ECO:0000256" key="7">
    <source>
        <dbReference type="RuleBase" id="RU003797"/>
    </source>
</evidence>
<evidence type="ECO:0000313" key="10">
    <source>
        <dbReference type="EMBL" id="SDW67888.1"/>
    </source>
</evidence>
<dbReference type="InterPro" id="IPR010994">
    <property type="entry name" value="RuvA_2-like"/>
</dbReference>
<dbReference type="InterPro" id="IPR001405">
    <property type="entry name" value="UPF0758"/>
</dbReference>
<dbReference type="Gene3D" id="1.10.150.20">
    <property type="entry name" value="5' to 3' exonuclease, C-terminal subdomain"/>
    <property type="match status" value="1"/>
</dbReference>
<protein>
    <submittedName>
        <fullName evidence="10">DNA replication and repair protein RadC</fullName>
    </submittedName>
</protein>
<evidence type="ECO:0000256" key="4">
    <source>
        <dbReference type="ARBA" id="ARBA00022801"/>
    </source>
</evidence>
<dbReference type="InterPro" id="IPR020891">
    <property type="entry name" value="UPF0758_CS"/>
</dbReference>
<reference evidence="10 11" key="1">
    <citation type="submission" date="2016-10" db="EMBL/GenBank/DDBJ databases">
        <authorList>
            <person name="de Groot N.N."/>
        </authorList>
    </citation>
    <scope>NUCLEOTIDE SEQUENCE [LARGE SCALE GENOMIC DNA]</scope>
    <source>
        <strain evidence="10 11">DSM 23126</strain>
    </source>
</reference>
<dbReference type="InterPro" id="IPR046778">
    <property type="entry name" value="UPF0758_N"/>
</dbReference>
<dbReference type="AlphaFoldDB" id="A0A1H2VHY5"/>
<dbReference type="GO" id="GO:0006508">
    <property type="term" value="P:proteolysis"/>
    <property type="evidence" value="ECO:0007669"/>
    <property type="project" value="UniProtKB-KW"/>
</dbReference>
<dbReference type="GO" id="GO:0046872">
    <property type="term" value="F:metal ion binding"/>
    <property type="evidence" value="ECO:0007669"/>
    <property type="project" value="UniProtKB-KW"/>
</dbReference>
<dbReference type="STRING" id="1122204.SAMN05421781_2096"/>
<accession>A0A1H2VHY5</accession>
<keyword evidence="6" id="KW-0482">Metalloprotease</keyword>
<keyword evidence="11" id="KW-1185">Reference proteome</keyword>
<feature type="region of interest" description="Disordered" evidence="8">
    <location>
        <begin position="1"/>
        <end position="24"/>
    </location>
</feature>
<keyword evidence="2" id="KW-0645">Protease</keyword>
<dbReference type="RefSeq" id="WP_091614693.1">
    <property type="nucleotide sequence ID" value="NZ_FNNC01000004.1"/>
</dbReference>
<dbReference type="PANTHER" id="PTHR30471">
    <property type="entry name" value="DNA REPAIR PROTEIN RADC"/>
    <property type="match status" value="1"/>
</dbReference>
<dbReference type="GO" id="GO:0008237">
    <property type="term" value="F:metallopeptidase activity"/>
    <property type="evidence" value="ECO:0007669"/>
    <property type="project" value="UniProtKB-KW"/>
</dbReference>
<evidence type="ECO:0000256" key="2">
    <source>
        <dbReference type="ARBA" id="ARBA00022670"/>
    </source>
</evidence>
<dbReference type="InterPro" id="IPR025657">
    <property type="entry name" value="RadC_JAB"/>
</dbReference>
<dbReference type="OrthoDB" id="9804482at2"/>
<keyword evidence="4" id="KW-0378">Hydrolase</keyword>
<gene>
    <name evidence="10" type="ORF">SAMN05421781_2096</name>
</gene>
<dbReference type="NCBIfam" id="NF000642">
    <property type="entry name" value="PRK00024.1"/>
    <property type="match status" value="1"/>
</dbReference>